<comment type="catalytic activity">
    <reaction evidence="1 5">
        <text>5-dehydro-4-deoxy-D-glucarate + H(+) = 2,5-dioxopentanoate + CO2 + H2O</text>
        <dbReference type="Rhea" id="RHEA:24608"/>
        <dbReference type="ChEBI" id="CHEBI:15377"/>
        <dbReference type="ChEBI" id="CHEBI:15378"/>
        <dbReference type="ChEBI" id="CHEBI:16526"/>
        <dbReference type="ChEBI" id="CHEBI:42819"/>
        <dbReference type="ChEBI" id="CHEBI:58136"/>
        <dbReference type="EC" id="4.2.1.41"/>
    </reaction>
</comment>
<evidence type="ECO:0000256" key="3">
    <source>
        <dbReference type="ARBA" id="ARBA00007592"/>
    </source>
</evidence>
<dbReference type="GO" id="GO:0047448">
    <property type="term" value="F:5-dehydro-4-deoxyglucarate dehydratase activity"/>
    <property type="evidence" value="ECO:0007669"/>
    <property type="project" value="UniProtKB-UniRule"/>
</dbReference>
<feature type="active site" description="Proton donor/acceptor" evidence="7">
    <location>
        <position position="144"/>
    </location>
</feature>
<dbReference type="Gene3D" id="3.20.20.70">
    <property type="entry name" value="Aldolase class I"/>
    <property type="match status" value="1"/>
</dbReference>
<dbReference type="InterPro" id="IPR013785">
    <property type="entry name" value="Aldolase_TIM"/>
</dbReference>
<dbReference type="SMART" id="SM01130">
    <property type="entry name" value="DHDPS"/>
    <property type="match status" value="1"/>
</dbReference>
<evidence type="ECO:0000256" key="4">
    <source>
        <dbReference type="ARBA" id="ARBA00023239"/>
    </source>
</evidence>
<organism evidence="9 10">
    <name type="scientific">Brevibacterium linens</name>
    <dbReference type="NCBI Taxonomy" id="1703"/>
    <lineage>
        <taxon>Bacteria</taxon>
        <taxon>Bacillati</taxon>
        <taxon>Actinomycetota</taxon>
        <taxon>Actinomycetes</taxon>
        <taxon>Micrococcales</taxon>
        <taxon>Brevibacteriaceae</taxon>
        <taxon>Brevibacterium</taxon>
    </lineage>
</organism>
<evidence type="ECO:0000313" key="9">
    <source>
        <dbReference type="EMBL" id="AMT92676.1"/>
    </source>
</evidence>
<accession>A0A144M500</accession>
<dbReference type="PANTHER" id="PTHR12128">
    <property type="entry name" value="DIHYDRODIPICOLINATE SYNTHASE"/>
    <property type="match status" value="1"/>
</dbReference>
<feature type="active site" description="Schiff-base intermediate with substrate" evidence="7">
    <location>
        <position position="170"/>
    </location>
</feature>
<dbReference type="InterPro" id="IPR017655">
    <property type="entry name" value="Dehydro-deoxyglucarate_dehyd"/>
</dbReference>
<evidence type="ECO:0000256" key="8">
    <source>
        <dbReference type="PIRSR" id="PIRSR001365-2"/>
    </source>
</evidence>
<dbReference type="KEGG" id="bly:A2T55_01745"/>
<feature type="binding site" evidence="8">
    <location>
        <position position="57"/>
    </location>
    <ligand>
        <name>pyruvate</name>
        <dbReference type="ChEBI" id="CHEBI:15361"/>
    </ligand>
</feature>
<dbReference type="Pfam" id="PF00701">
    <property type="entry name" value="DHDPS"/>
    <property type="match status" value="1"/>
</dbReference>
<protein>
    <recommendedName>
        <fullName evidence="5">Probable 5-dehydro-4-deoxyglucarate dehydratase</fullName>
        <ecNumber evidence="5">4.2.1.41</ecNumber>
    </recommendedName>
    <alternativeName>
        <fullName evidence="5">5-keto-4-deoxy-glucarate dehydratase</fullName>
        <shortName evidence="5">KDGDH</shortName>
    </alternativeName>
</protein>
<dbReference type="EMBL" id="CP014869">
    <property type="protein sequence ID" value="AMT92676.1"/>
    <property type="molecule type" value="Genomic_DNA"/>
</dbReference>
<comment type="similarity">
    <text evidence="3 5 6">Belongs to the DapA family.</text>
</comment>
<keyword evidence="4 5" id="KW-0456">Lyase</keyword>
<dbReference type="GO" id="GO:0042838">
    <property type="term" value="P:D-glucarate catabolic process"/>
    <property type="evidence" value="ECO:0007669"/>
    <property type="project" value="UniProtKB-UniRule"/>
</dbReference>
<dbReference type="HAMAP" id="MF_00694">
    <property type="entry name" value="KDGDH"/>
    <property type="match status" value="1"/>
</dbReference>
<dbReference type="NCBIfam" id="NF002958">
    <property type="entry name" value="PRK03620.1"/>
    <property type="match status" value="1"/>
</dbReference>
<evidence type="ECO:0000313" key="10">
    <source>
        <dbReference type="Proteomes" id="UP000075950"/>
    </source>
</evidence>
<dbReference type="EC" id="4.2.1.41" evidence="5"/>
<dbReference type="PANTHER" id="PTHR12128:SF19">
    <property type="entry name" value="5-DEHYDRO-4-DEOXYGLUCARATE DEHYDRATASE 2-RELATED"/>
    <property type="match status" value="1"/>
</dbReference>
<dbReference type="PIRSF" id="PIRSF001365">
    <property type="entry name" value="DHDPS"/>
    <property type="match status" value="1"/>
</dbReference>
<proteinExistence type="inferred from homology"/>
<dbReference type="UniPathway" id="UPA00564">
    <property type="reaction ID" value="UER00628"/>
</dbReference>
<dbReference type="CDD" id="cd00951">
    <property type="entry name" value="KDGDH"/>
    <property type="match status" value="1"/>
</dbReference>
<dbReference type="SUPFAM" id="SSF51569">
    <property type="entry name" value="Aldolase"/>
    <property type="match status" value="1"/>
</dbReference>
<dbReference type="RefSeq" id="WP_062860552.1">
    <property type="nucleotide sequence ID" value="NZ_CP014869.1"/>
</dbReference>
<dbReference type="InterPro" id="IPR002220">
    <property type="entry name" value="DapA-like"/>
</dbReference>
<dbReference type="Proteomes" id="UP000075950">
    <property type="component" value="Chromosome"/>
</dbReference>
<evidence type="ECO:0000256" key="1">
    <source>
        <dbReference type="ARBA" id="ARBA00001446"/>
    </source>
</evidence>
<dbReference type="GO" id="GO:0008840">
    <property type="term" value="F:4-hydroxy-tetrahydrodipicolinate synthase activity"/>
    <property type="evidence" value="ECO:0007669"/>
    <property type="project" value="TreeGrafter"/>
</dbReference>
<evidence type="ECO:0000256" key="5">
    <source>
        <dbReference type="HAMAP-Rule" id="MF_00694"/>
    </source>
</evidence>
<name>A0A144M500_BRELN</name>
<evidence type="ECO:0000256" key="2">
    <source>
        <dbReference type="ARBA" id="ARBA00004983"/>
    </source>
</evidence>
<evidence type="ECO:0000256" key="7">
    <source>
        <dbReference type="PIRSR" id="PIRSR001365-1"/>
    </source>
</evidence>
<evidence type="ECO:0000256" key="6">
    <source>
        <dbReference type="PIRNR" id="PIRNR001365"/>
    </source>
</evidence>
<reference evidence="10" key="1">
    <citation type="submission" date="2016-03" db="EMBL/GenBank/DDBJ databases">
        <authorList>
            <person name="Ploux O."/>
        </authorList>
    </citation>
    <scope>NUCLEOTIDE SEQUENCE [LARGE SCALE GENOMIC DNA]</scope>
    <source>
        <strain evidence="10">BS258</strain>
    </source>
</reference>
<sequence>MAQFSPQDLAAHLKNGLLSFPATAFNSDLSLDEAGYRSHIEWQSSYDVAGLFAAGGTGEGFSLSPDEAARVVELAVSSSRPEVPVLASASGPTVQAVRNVRDAEAAGAEGVLVLPPYLTECDQDGLYEHVAAICEATNIGVIVYNRANAIYSADTVARLADNHANFIGFKDAIGDIEHLTKVYAKNGDRLFYLGGLPTAETFALPLLQLGMSTYSSAMFNFVPEFALDFYADVRAQNREAVTEKLNRFVLPYLDIRDRGKGYGVSIVKGGLKAIGRDAGPVRPPLHSLSDQDVADLAGLIDAAKIRPNTEIKIGA</sequence>
<gene>
    <name evidence="9" type="ORF">A2T55_01745</name>
</gene>
<comment type="pathway">
    <text evidence="2 5">Carbohydrate acid metabolism; D-glucarate degradation; 2,5-dioxopentanoate from D-glucarate: step 2/2.</text>
</comment>
<dbReference type="AlphaFoldDB" id="A0A144M500"/>